<dbReference type="UniPathway" id="UPA00610">
    <property type="reaction ID" value="UER00666"/>
</dbReference>
<dbReference type="EMBL" id="JRMQ02000007">
    <property type="protein sequence ID" value="TLE01561.1"/>
    <property type="molecule type" value="Genomic_DNA"/>
</dbReference>
<name>A0A4U8TM11_9HELI</name>
<evidence type="ECO:0000256" key="4">
    <source>
        <dbReference type="ARBA" id="ARBA00047686"/>
    </source>
</evidence>
<dbReference type="GO" id="GO:0006226">
    <property type="term" value="P:dUMP biosynthetic process"/>
    <property type="evidence" value="ECO:0007669"/>
    <property type="project" value="UniProtKB-UniRule"/>
</dbReference>
<reference evidence="7 8" key="1">
    <citation type="journal article" date="2014" name="Genome Announc.">
        <title>Draft genome sequences of eight enterohepatic helicobacter species isolated from both laboratory and wild rodents.</title>
        <authorList>
            <person name="Sheh A."/>
            <person name="Shen Z."/>
            <person name="Fox J.G."/>
        </authorList>
    </citation>
    <scope>NUCLEOTIDE SEQUENCE [LARGE SCALE GENOMIC DNA]</scope>
    <source>
        <strain evidence="7 8">MIT 01-6451</strain>
    </source>
</reference>
<feature type="binding site" evidence="5">
    <location>
        <position position="78"/>
    </location>
    <ligand>
        <name>substrate</name>
    </ligand>
</feature>
<dbReference type="Gene3D" id="2.70.40.10">
    <property type="match status" value="1"/>
</dbReference>
<comment type="caution">
    <text evidence="5">Lacks conserved residue(s) required for the propagation of feature annotation.</text>
</comment>
<dbReference type="GO" id="GO:0046081">
    <property type="term" value="P:dUTP catabolic process"/>
    <property type="evidence" value="ECO:0007669"/>
    <property type="project" value="InterPro"/>
</dbReference>
<keyword evidence="3 5" id="KW-0546">Nucleotide metabolism</keyword>
<dbReference type="NCBIfam" id="TIGR00576">
    <property type="entry name" value="dut"/>
    <property type="match status" value="1"/>
</dbReference>
<evidence type="ECO:0000313" key="8">
    <source>
        <dbReference type="Proteomes" id="UP000029707"/>
    </source>
</evidence>
<evidence type="ECO:0000256" key="1">
    <source>
        <dbReference type="ARBA" id="ARBA00006581"/>
    </source>
</evidence>
<dbReference type="HAMAP" id="MF_00116">
    <property type="entry name" value="dUTPase_bact"/>
    <property type="match status" value="1"/>
</dbReference>
<dbReference type="InterPro" id="IPR029054">
    <property type="entry name" value="dUTPase-like"/>
</dbReference>
<dbReference type="Proteomes" id="UP000029707">
    <property type="component" value="Unassembled WGS sequence"/>
</dbReference>
<feature type="domain" description="dUTPase-like" evidence="6">
    <location>
        <begin position="15"/>
        <end position="144"/>
    </location>
</feature>
<protein>
    <recommendedName>
        <fullName evidence="5">Deoxyuridine 5'-triphosphate nucleotidohydrolase</fullName>
        <shortName evidence="5">dUTPase</shortName>
        <ecNumber evidence="5">3.6.1.23</ecNumber>
    </recommendedName>
    <alternativeName>
        <fullName evidence="5">dUTP pyrophosphatase</fullName>
    </alternativeName>
</protein>
<dbReference type="OrthoDB" id="9809956at2"/>
<proteinExistence type="inferred from homology"/>
<evidence type="ECO:0000259" key="6">
    <source>
        <dbReference type="Pfam" id="PF00692"/>
    </source>
</evidence>
<keyword evidence="5" id="KW-0479">Metal-binding</keyword>
<dbReference type="GO" id="GO:0000287">
    <property type="term" value="F:magnesium ion binding"/>
    <property type="evidence" value="ECO:0007669"/>
    <property type="project" value="UniProtKB-UniRule"/>
</dbReference>
<dbReference type="NCBIfam" id="NF001862">
    <property type="entry name" value="PRK00601.1"/>
    <property type="match status" value="1"/>
</dbReference>
<dbReference type="SUPFAM" id="SSF51283">
    <property type="entry name" value="dUTPase-like"/>
    <property type="match status" value="1"/>
</dbReference>
<dbReference type="PANTHER" id="PTHR11241">
    <property type="entry name" value="DEOXYURIDINE 5'-TRIPHOSPHATE NUCLEOTIDOHYDROLASE"/>
    <property type="match status" value="1"/>
</dbReference>
<comment type="caution">
    <text evidence="7">The sequence shown here is derived from an EMBL/GenBank/DDBJ whole genome shotgun (WGS) entry which is preliminary data.</text>
</comment>
<comment type="function">
    <text evidence="5">This enzyme is involved in nucleotide metabolism: it produces dUMP, the immediate precursor of thymidine nucleotides and it decreases the intracellular concentration of dUTP so that uracil cannot be incorporated into DNA.</text>
</comment>
<dbReference type="InterPro" id="IPR008181">
    <property type="entry name" value="dUTPase"/>
</dbReference>
<keyword evidence="2 5" id="KW-0378">Hydrolase</keyword>
<comment type="pathway">
    <text evidence="5">Pyrimidine metabolism; dUMP biosynthesis; dUMP from dCTP (dUTP route): step 2/2.</text>
</comment>
<dbReference type="GO" id="GO:0004170">
    <property type="term" value="F:dUTP diphosphatase activity"/>
    <property type="evidence" value="ECO:0007669"/>
    <property type="project" value="UniProtKB-UniRule"/>
</dbReference>
<evidence type="ECO:0000256" key="2">
    <source>
        <dbReference type="ARBA" id="ARBA00022801"/>
    </source>
</evidence>
<dbReference type="RefSeq" id="WP_034361470.1">
    <property type="nucleotide sequence ID" value="NZ_CAJUDB010000007.1"/>
</dbReference>
<dbReference type="InterPro" id="IPR033704">
    <property type="entry name" value="dUTPase_trimeric"/>
</dbReference>
<dbReference type="PANTHER" id="PTHR11241:SF0">
    <property type="entry name" value="DEOXYURIDINE 5'-TRIPHOSPHATE NUCLEOTIDOHYDROLASE"/>
    <property type="match status" value="1"/>
</dbReference>
<keyword evidence="5" id="KW-0460">Magnesium</keyword>
<evidence type="ECO:0000313" key="7">
    <source>
        <dbReference type="EMBL" id="TLE01561.1"/>
    </source>
</evidence>
<organism evidence="7 8">
    <name type="scientific">Helicobacter japonicus</name>
    <dbReference type="NCBI Taxonomy" id="425400"/>
    <lineage>
        <taxon>Bacteria</taxon>
        <taxon>Pseudomonadati</taxon>
        <taxon>Campylobacterota</taxon>
        <taxon>Epsilonproteobacteria</taxon>
        <taxon>Campylobacterales</taxon>
        <taxon>Helicobacteraceae</taxon>
        <taxon>Helicobacter</taxon>
    </lineage>
</organism>
<dbReference type="EC" id="3.6.1.23" evidence="5"/>
<sequence length="147" mass="16093">MKQAHIKIKKLHHNALIPKYQSAQAAGFDLHAIEDCSIRAGERALIGTGLAFEIESNFEVQVRPRSGLALKNGISVLNAPGTIDSDYRGEIKVILINHSNEDFNIHTGDRIAQAVVNEIIQATFEEVQELNESERGEKGFGSSGISK</sequence>
<dbReference type="Pfam" id="PF00692">
    <property type="entry name" value="dUTPase"/>
    <property type="match status" value="1"/>
</dbReference>
<dbReference type="InterPro" id="IPR036157">
    <property type="entry name" value="dUTPase-like_sf"/>
</dbReference>
<keyword evidence="8" id="KW-1185">Reference proteome</keyword>
<comment type="similarity">
    <text evidence="1 5">Belongs to the dUTPase family.</text>
</comment>
<dbReference type="STRING" id="425400.LS65_04225"/>
<feature type="binding site" evidence="5">
    <location>
        <begin position="65"/>
        <end position="67"/>
    </location>
    <ligand>
        <name>substrate</name>
    </ligand>
</feature>
<gene>
    <name evidence="5" type="primary">dut</name>
    <name evidence="7" type="ORF">LS65_006155</name>
</gene>
<comment type="catalytic activity">
    <reaction evidence="4 5">
        <text>dUTP + H2O = dUMP + diphosphate + H(+)</text>
        <dbReference type="Rhea" id="RHEA:10248"/>
        <dbReference type="ChEBI" id="CHEBI:15377"/>
        <dbReference type="ChEBI" id="CHEBI:15378"/>
        <dbReference type="ChEBI" id="CHEBI:33019"/>
        <dbReference type="ChEBI" id="CHEBI:61555"/>
        <dbReference type="ChEBI" id="CHEBI:246422"/>
        <dbReference type="EC" id="3.6.1.23"/>
    </reaction>
</comment>
<feature type="binding site" evidence="5">
    <location>
        <begin position="82"/>
        <end position="84"/>
    </location>
    <ligand>
        <name>substrate</name>
    </ligand>
</feature>
<evidence type="ECO:0000256" key="3">
    <source>
        <dbReference type="ARBA" id="ARBA00023080"/>
    </source>
</evidence>
<accession>A0A4U8TM11</accession>
<dbReference type="CDD" id="cd07557">
    <property type="entry name" value="trimeric_dUTPase"/>
    <property type="match status" value="1"/>
</dbReference>
<dbReference type="AlphaFoldDB" id="A0A4U8TM11"/>
<comment type="cofactor">
    <cofactor evidence="5">
        <name>Mg(2+)</name>
        <dbReference type="ChEBI" id="CHEBI:18420"/>
    </cofactor>
</comment>
<evidence type="ECO:0000256" key="5">
    <source>
        <dbReference type="HAMAP-Rule" id="MF_00116"/>
    </source>
</evidence>